<comment type="subcellular location">
    <subcellularLocation>
        <location evidence="1">Cell membrane</location>
        <topology evidence="1">Multi-pass membrane protein</topology>
    </subcellularLocation>
</comment>
<dbReference type="PROSITE" id="PS50850">
    <property type="entry name" value="MFS"/>
    <property type="match status" value="1"/>
</dbReference>
<evidence type="ECO:0000256" key="3">
    <source>
        <dbReference type="ARBA" id="ARBA00022475"/>
    </source>
</evidence>
<evidence type="ECO:0000313" key="12">
    <source>
        <dbReference type="Proteomes" id="UP001159042"/>
    </source>
</evidence>
<evidence type="ECO:0000259" key="10">
    <source>
        <dbReference type="PROSITE" id="PS50850"/>
    </source>
</evidence>
<feature type="transmembrane region" description="Helical" evidence="9">
    <location>
        <begin position="415"/>
        <end position="435"/>
    </location>
</feature>
<dbReference type="InterPro" id="IPR036259">
    <property type="entry name" value="MFS_trans_sf"/>
</dbReference>
<evidence type="ECO:0000256" key="7">
    <source>
        <dbReference type="ARBA" id="ARBA00023136"/>
    </source>
</evidence>
<dbReference type="InterPro" id="IPR005829">
    <property type="entry name" value="Sugar_transporter_CS"/>
</dbReference>
<dbReference type="Proteomes" id="UP001159042">
    <property type="component" value="Unassembled WGS sequence"/>
</dbReference>
<proteinExistence type="predicted"/>
<feature type="transmembrane region" description="Helical" evidence="9">
    <location>
        <begin position="90"/>
        <end position="109"/>
    </location>
</feature>
<evidence type="ECO:0000256" key="2">
    <source>
        <dbReference type="ARBA" id="ARBA00022448"/>
    </source>
</evidence>
<gene>
    <name evidence="11" type="ORF">NQ315_017289</name>
</gene>
<keyword evidence="12" id="KW-1185">Reference proteome</keyword>
<dbReference type="PRINTS" id="PR00171">
    <property type="entry name" value="SUGRTRNSPORT"/>
</dbReference>
<dbReference type="InterPro" id="IPR005828">
    <property type="entry name" value="MFS_sugar_transport-like"/>
</dbReference>
<dbReference type="GO" id="GO:0005886">
    <property type="term" value="C:plasma membrane"/>
    <property type="evidence" value="ECO:0007669"/>
    <property type="project" value="UniProtKB-SubCell"/>
</dbReference>
<dbReference type="Pfam" id="PF00083">
    <property type="entry name" value="Sugar_tr"/>
    <property type="match status" value="1"/>
</dbReference>
<accession>A0AAV8VK94</accession>
<keyword evidence="5 9" id="KW-0812">Transmembrane</keyword>
<keyword evidence="7 9" id="KW-0472">Membrane</keyword>
<evidence type="ECO:0000313" key="11">
    <source>
        <dbReference type="EMBL" id="KAJ8914584.1"/>
    </source>
</evidence>
<dbReference type="InterPro" id="IPR020846">
    <property type="entry name" value="MFS_dom"/>
</dbReference>
<keyword evidence="8" id="KW-0325">Glycoprotein</keyword>
<feature type="transmembrane region" description="Helical" evidence="9">
    <location>
        <begin position="60"/>
        <end position="78"/>
    </location>
</feature>
<evidence type="ECO:0000256" key="6">
    <source>
        <dbReference type="ARBA" id="ARBA00022989"/>
    </source>
</evidence>
<reference evidence="11 12" key="1">
    <citation type="journal article" date="2023" name="Insect Mol. Biol.">
        <title>Genome sequencing provides insights into the evolution of gene families encoding plant cell wall-degrading enzymes in longhorned beetles.</title>
        <authorList>
            <person name="Shin N.R."/>
            <person name="Okamura Y."/>
            <person name="Kirsch R."/>
            <person name="Pauchet Y."/>
        </authorList>
    </citation>
    <scope>NUCLEOTIDE SEQUENCE [LARGE SCALE GENOMIC DNA]</scope>
    <source>
        <strain evidence="11">EAD_L_NR</strain>
    </source>
</reference>
<comment type="caution">
    <text evidence="11">The sequence shown here is derived from an EMBL/GenBank/DDBJ whole genome shotgun (WGS) entry which is preliminary data.</text>
</comment>
<dbReference type="GO" id="GO:0022857">
    <property type="term" value="F:transmembrane transporter activity"/>
    <property type="evidence" value="ECO:0007669"/>
    <property type="project" value="InterPro"/>
</dbReference>
<dbReference type="PANTHER" id="PTHR48021">
    <property type="match status" value="1"/>
</dbReference>
<evidence type="ECO:0000256" key="9">
    <source>
        <dbReference type="SAM" id="Phobius"/>
    </source>
</evidence>
<feature type="transmembrane region" description="Helical" evidence="9">
    <location>
        <begin position="251"/>
        <end position="270"/>
    </location>
</feature>
<feature type="transmembrane region" description="Helical" evidence="9">
    <location>
        <begin position="387"/>
        <end position="403"/>
    </location>
</feature>
<dbReference type="SUPFAM" id="SSF103473">
    <property type="entry name" value="MFS general substrate transporter"/>
    <property type="match status" value="1"/>
</dbReference>
<keyword evidence="3" id="KW-1003">Cell membrane</keyword>
<feature type="transmembrane region" description="Helical" evidence="9">
    <location>
        <begin position="175"/>
        <end position="193"/>
    </location>
</feature>
<sequence length="454" mass="49591">MEKQASNNFNKKCDRTFQYIAAVAASLATFCTGTVFGWPSLITDDLLSGELGFPLTPNDLGWICSCSSIGAALLTLFIGPICDRIGRKTAMLLLVTVFELGWALIIFSTEVWMLILGRFFTGMAGGSYCVTVSLYIAEVAVKEVRGALGGLTQLMISCGILFANVLGAFASTRVLSVACAMIPVLFGAVLLYMPETPVYLLRKGRDEECKATLEKLLGKVSVEEEYEELKAHLKCGTTPLTTMEVIKKRSVRRACVIGVGLALLKIFSGIDPVTSYLSHIFKETNTLVEPENACIVFAVSQVLAVVPQVLLVDRLGRRILLITSQMLMALALGTTALSLLFRNEDPVLEYVPLVALCLFIVGFSIGIGPIGWIITAEIFDEEVKGRAMSVCTFLVWFLAFVNVKMFEILEEEWNVSVPLLVYCGVSSAGAFFVWARVPETKNKSFAEIEKELTG</sequence>
<name>A0AAV8VK94_9CUCU</name>
<evidence type="ECO:0000256" key="8">
    <source>
        <dbReference type="ARBA" id="ARBA00023180"/>
    </source>
</evidence>
<dbReference type="InterPro" id="IPR050549">
    <property type="entry name" value="MFS_Trehalose_Transporter"/>
</dbReference>
<evidence type="ECO:0000256" key="4">
    <source>
        <dbReference type="ARBA" id="ARBA00022597"/>
    </source>
</evidence>
<dbReference type="PROSITE" id="PS00217">
    <property type="entry name" value="SUGAR_TRANSPORT_2"/>
    <property type="match status" value="1"/>
</dbReference>
<dbReference type="AlphaFoldDB" id="A0AAV8VK94"/>
<dbReference type="InterPro" id="IPR003663">
    <property type="entry name" value="Sugar/inositol_transpt"/>
</dbReference>
<feature type="transmembrane region" description="Helical" evidence="9">
    <location>
        <begin position="148"/>
        <end position="169"/>
    </location>
</feature>
<feature type="domain" description="Major facilitator superfamily (MFS) profile" evidence="10">
    <location>
        <begin position="17"/>
        <end position="441"/>
    </location>
</feature>
<feature type="transmembrane region" description="Helical" evidence="9">
    <location>
        <begin position="115"/>
        <end position="136"/>
    </location>
</feature>
<keyword evidence="2" id="KW-0813">Transport</keyword>
<feature type="transmembrane region" description="Helical" evidence="9">
    <location>
        <begin position="20"/>
        <end position="40"/>
    </location>
</feature>
<feature type="transmembrane region" description="Helical" evidence="9">
    <location>
        <begin position="353"/>
        <end position="375"/>
    </location>
</feature>
<evidence type="ECO:0000256" key="1">
    <source>
        <dbReference type="ARBA" id="ARBA00004651"/>
    </source>
</evidence>
<dbReference type="EMBL" id="JANEYG010000068">
    <property type="protein sequence ID" value="KAJ8914584.1"/>
    <property type="molecule type" value="Genomic_DNA"/>
</dbReference>
<dbReference type="Gene3D" id="1.20.1250.20">
    <property type="entry name" value="MFS general substrate transporter like domains"/>
    <property type="match status" value="1"/>
</dbReference>
<keyword evidence="4" id="KW-0762">Sugar transport</keyword>
<feature type="transmembrane region" description="Helical" evidence="9">
    <location>
        <begin position="319"/>
        <end position="341"/>
    </location>
</feature>
<dbReference type="FunFam" id="1.20.1250.20:FF:000218">
    <property type="entry name" value="facilitated trehalose transporter Tret1"/>
    <property type="match status" value="1"/>
</dbReference>
<dbReference type="PANTHER" id="PTHR48021:SF1">
    <property type="entry name" value="GH07001P-RELATED"/>
    <property type="match status" value="1"/>
</dbReference>
<protein>
    <recommendedName>
        <fullName evidence="10">Major facilitator superfamily (MFS) profile domain-containing protein</fullName>
    </recommendedName>
</protein>
<feature type="transmembrane region" description="Helical" evidence="9">
    <location>
        <begin position="290"/>
        <end position="312"/>
    </location>
</feature>
<keyword evidence="6 9" id="KW-1133">Transmembrane helix</keyword>
<evidence type="ECO:0000256" key="5">
    <source>
        <dbReference type="ARBA" id="ARBA00022692"/>
    </source>
</evidence>
<organism evidence="11 12">
    <name type="scientific">Exocentrus adspersus</name>
    <dbReference type="NCBI Taxonomy" id="1586481"/>
    <lineage>
        <taxon>Eukaryota</taxon>
        <taxon>Metazoa</taxon>
        <taxon>Ecdysozoa</taxon>
        <taxon>Arthropoda</taxon>
        <taxon>Hexapoda</taxon>
        <taxon>Insecta</taxon>
        <taxon>Pterygota</taxon>
        <taxon>Neoptera</taxon>
        <taxon>Endopterygota</taxon>
        <taxon>Coleoptera</taxon>
        <taxon>Polyphaga</taxon>
        <taxon>Cucujiformia</taxon>
        <taxon>Chrysomeloidea</taxon>
        <taxon>Cerambycidae</taxon>
        <taxon>Lamiinae</taxon>
        <taxon>Acanthocinini</taxon>
        <taxon>Exocentrus</taxon>
    </lineage>
</organism>